<feature type="chain" id="PRO_5045588217" evidence="2">
    <location>
        <begin position="31"/>
        <end position="113"/>
    </location>
</feature>
<feature type="region of interest" description="Disordered" evidence="1">
    <location>
        <begin position="47"/>
        <end position="113"/>
    </location>
</feature>
<evidence type="ECO:0000256" key="2">
    <source>
        <dbReference type="SAM" id="SignalP"/>
    </source>
</evidence>
<evidence type="ECO:0000313" key="4">
    <source>
        <dbReference type="Proteomes" id="UP001500886"/>
    </source>
</evidence>
<keyword evidence="4" id="KW-1185">Reference proteome</keyword>
<name>A0ABN3TQK6_9ACTN</name>
<dbReference type="EMBL" id="BAAASL010000007">
    <property type="protein sequence ID" value="GAA2714362.1"/>
    <property type="molecule type" value="Genomic_DNA"/>
</dbReference>
<gene>
    <name evidence="3" type="ORF">GCM10010315_21460</name>
</gene>
<accession>A0ABN3TQK6</accession>
<evidence type="ECO:0000256" key="1">
    <source>
        <dbReference type="SAM" id="MobiDB-lite"/>
    </source>
</evidence>
<feature type="signal peptide" evidence="2">
    <location>
        <begin position="1"/>
        <end position="30"/>
    </location>
</feature>
<feature type="compositionally biased region" description="Low complexity" evidence="1">
    <location>
        <begin position="95"/>
        <end position="107"/>
    </location>
</feature>
<protein>
    <submittedName>
        <fullName evidence="3">Uncharacterized protein</fullName>
    </submittedName>
</protein>
<proteinExistence type="predicted"/>
<evidence type="ECO:0000313" key="3">
    <source>
        <dbReference type="EMBL" id="GAA2714362.1"/>
    </source>
</evidence>
<feature type="compositionally biased region" description="Basic and acidic residues" evidence="1">
    <location>
        <begin position="85"/>
        <end position="94"/>
    </location>
</feature>
<reference evidence="3 4" key="1">
    <citation type="journal article" date="2019" name="Int. J. Syst. Evol. Microbiol.">
        <title>The Global Catalogue of Microorganisms (GCM) 10K type strain sequencing project: providing services to taxonomists for standard genome sequencing and annotation.</title>
        <authorList>
            <consortium name="The Broad Institute Genomics Platform"/>
            <consortium name="The Broad Institute Genome Sequencing Center for Infectious Disease"/>
            <person name="Wu L."/>
            <person name="Ma J."/>
        </authorList>
    </citation>
    <scope>NUCLEOTIDE SEQUENCE [LARGE SCALE GENOMIC DNA]</scope>
    <source>
        <strain evidence="3 4">JCM 4542</strain>
    </source>
</reference>
<sequence length="113" mass="11761">MTGKLVTRLSVAAASTFAAVALLGATPALAAAAGDDERAQQIEQAEEHLREAEREADPQAAEDRDTERRIAADQRDIEDGLGSGDSKRAARAAEDAQAIAEEQAAAEGDSEAE</sequence>
<organism evidence="3 4">
    <name type="scientific">Streptomyces luteosporeus</name>
    <dbReference type="NCBI Taxonomy" id="173856"/>
    <lineage>
        <taxon>Bacteria</taxon>
        <taxon>Bacillati</taxon>
        <taxon>Actinomycetota</taxon>
        <taxon>Actinomycetes</taxon>
        <taxon>Kitasatosporales</taxon>
        <taxon>Streptomycetaceae</taxon>
        <taxon>Streptomyces</taxon>
    </lineage>
</organism>
<comment type="caution">
    <text evidence="3">The sequence shown here is derived from an EMBL/GenBank/DDBJ whole genome shotgun (WGS) entry which is preliminary data.</text>
</comment>
<dbReference type="Proteomes" id="UP001500886">
    <property type="component" value="Unassembled WGS sequence"/>
</dbReference>
<keyword evidence="2" id="KW-0732">Signal</keyword>
<feature type="compositionally biased region" description="Basic and acidic residues" evidence="1">
    <location>
        <begin position="47"/>
        <end position="78"/>
    </location>
</feature>
<dbReference type="RefSeq" id="WP_344434725.1">
    <property type="nucleotide sequence ID" value="NZ_BAAASL010000007.1"/>
</dbReference>